<dbReference type="InterPro" id="IPR008928">
    <property type="entry name" value="6-hairpin_glycosidase_sf"/>
</dbReference>
<dbReference type="SUPFAM" id="SSF48208">
    <property type="entry name" value="Six-hairpin glycosidases"/>
    <property type="match status" value="1"/>
</dbReference>
<dbReference type="Gene3D" id="2.60.120.260">
    <property type="entry name" value="Galactose-binding domain-like"/>
    <property type="match status" value="2"/>
</dbReference>
<dbReference type="PANTHER" id="PTHR34987">
    <property type="entry name" value="C, PUTATIVE (AFU_ORTHOLOGUE AFUA_3G02880)-RELATED"/>
    <property type="match status" value="1"/>
</dbReference>
<dbReference type="InterPro" id="IPR013737">
    <property type="entry name" value="Bac_rhamnosid_N"/>
</dbReference>
<evidence type="ECO:0000259" key="1">
    <source>
        <dbReference type="Pfam" id="PF08531"/>
    </source>
</evidence>
<sequence>MKLKQDWQAKWIWSNTPVNTPNVYTEARTLFLVDSDLQEAVLHISANQEYKLFVNGAWVGNGPSPSDNAWQYYDSYEVANLLHSGANSIAIVAYNFSDTHIYNSQKQGPGGIVAQLDMLTDEGDVAVYTDERWKCRRSSRWVHKVSRMHAWNGFKEIYLAEQEDGWEQTEYDDSNWAKARIVSEVDVQDTPWLHLIPREIPFLAREDVKPEFIIRVEENYGAVHGFMQLLKGASGNMEVDASVAGSMPAVVFDFAAEKVGYPIMDIAAPEGGVVQLYYGESLELVLVDTFVLKKGFNRLSPFGRRAFRYVKLAVQAAAAPLLISNFRVQFVSYPFTQEGSFCCNDALLNQIWDIGRYTTRVNSQDHLEDCPYREQALWVVDAVVMGKVIYQTFGDTALLRKCLLQLARIQNEDGSIPGTGPERNSQLLPDFNAYWLLGVYDYWIYSGDKGFILELETTIRKLLAWFGKQEDDDGLFARADRSGWWCFVDWADYMDKRDRVTAISCLYYKVLRSTEELAAVFEDEGFSRECAELAERLNRTVRLLLRIPDSGLYADCLTDDGLSSSVTYQTNFIALWSGLMTDEEADDFIQNVFAAGQCPELKGAFFYHIVLEALFTRGYVNMALNIMRDYWGGMVARGATTWWETFDPSSSPCTIPSPYQGNTPSYLSDDTPVSLCHGWGAAPTYLLTRQVLGIDVSNLSSGEFVFHPKLGDLTWAKGTVPTSFGYISVELVRESDGSLMIDLEYPECLSARFMVYMEQFENRRNGRVFVARGKIPNVSCSSV</sequence>
<dbReference type="InterPro" id="IPR035396">
    <property type="entry name" value="Bac_rhamnosid6H"/>
</dbReference>
<accession>A0A1B2DKK3</accession>
<evidence type="ECO:0000259" key="2">
    <source>
        <dbReference type="Pfam" id="PF17389"/>
    </source>
</evidence>
<reference evidence="3" key="1">
    <citation type="submission" date="2016-08" db="EMBL/GenBank/DDBJ databases">
        <title>Complete Genome Seqeunce of Paenibacillus sp. BIHB 4019 from tea rhizoplane.</title>
        <authorList>
            <person name="Thakur R."/>
            <person name="Swarnkar M.K."/>
            <person name="Gulati A."/>
        </authorList>
    </citation>
    <scope>NUCLEOTIDE SEQUENCE [LARGE SCALE GENOMIC DNA]</scope>
    <source>
        <strain evidence="3">BIHB4019</strain>
    </source>
</reference>
<name>A0A1B2DKK3_9BACL</name>
<dbReference type="Pfam" id="PF17389">
    <property type="entry name" value="Bac_rhamnosid6H"/>
    <property type="match status" value="1"/>
</dbReference>
<evidence type="ECO:0000313" key="3">
    <source>
        <dbReference type="EMBL" id="ANY68211.1"/>
    </source>
</evidence>
<dbReference type="GO" id="GO:0005975">
    <property type="term" value="P:carbohydrate metabolic process"/>
    <property type="evidence" value="ECO:0007669"/>
    <property type="project" value="InterPro"/>
</dbReference>
<dbReference type="InterPro" id="IPR012341">
    <property type="entry name" value="6hp_glycosidase-like_sf"/>
</dbReference>
<proteinExistence type="predicted"/>
<dbReference type="PANTHER" id="PTHR34987:SF4">
    <property type="entry name" value="ALPHA-L-RHAMNOSIDASE C-TERMINAL DOMAIN-CONTAINING PROTEIN"/>
    <property type="match status" value="1"/>
</dbReference>
<organism evidence="3">
    <name type="scientific">Paenibacillus sp. BIHB 4019</name>
    <dbReference type="NCBI Taxonomy" id="1870819"/>
    <lineage>
        <taxon>Bacteria</taxon>
        <taxon>Bacillati</taxon>
        <taxon>Bacillota</taxon>
        <taxon>Bacilli</taxon>
        <taxon>Bacillales</taxon>
        <taxon>Paenibacillaceae</taxon>
        <taxon>Paenibacillus</taxon>
    </lineage>
</organism>
<dbReference type="InterPro" id="IPR008979">
    <property type="entry name" value="Galactose-bd-like_sf"/>
</dbReference>
<dbReference type="RefSeq" id="WP_099519361.1">
    <property type="nucleotide sequence ID" value="NZ_CP016808.1"/>
</dbReference>
<protein>
    <submittedName>
        <fullName evidence="3">Alpha-L-rhamnosidase</fullName>
    </submittedName>
</protein>
<dbReference type="SUPFAM" id="SSF49785">
    <property type="entry name" value="Galactose-binding domain-like"/>
    <property type="match status" value="1"/>
</dbReference>
<dbReference type="Gene3D" id="2.60.420.10">
    <property type="entry name" value="Maltose phosphorylase, domain 3"/>
    <property type="match status" value="1"/>
</dbReference>
<dbReference type="EMBL" id="CP016808">
    <property type="protein sequence ID" value="ANY68211.1"/>
    <property type="molecule type" value="Genomic_DNA"/>
</dbReference>
<feature type="domain" description="Alpha-L-rhamnosidase six-hairpin glycosidase" evidence="2">
    <location>
        <begin position="337"/>
        <end position="691"/>
    </location>
</feature>
<gene>
    <name evidence="3" type="ORF">BBD42_18310</name>
</gene>
<dbReference type="Gene3D" id="1.50.10.10">
    <property type="match status" value="1"/>
</dbReference>
<feature type="domain" description="Bacterial alpha-L-rhamnosidase N-terminal" evidence="1">
    <location>
        <begin position="37"/>
        <end position="183"/>
    </location>
</feature>
<dbReference type="AlphaFoldDB" id="A0A1B2DKK3"/>
<dbReference type="Pfam" id="PF08531">
    <property type="entry name" value="Bac_rhamnosid_N"/>
    <property type="match status" value="1"/>
</dbReference>